<keyword evidence="5" id="KW-0804">Transcription</keyword>
<evidence type="ECO:0000256" key="6">
    <source>
        <dbReference type="PROSITE-ProRule" id="PRU00094"/>
    </source>
</evidence>
<dbReference type="GO" id="GO:0043565">
    <property type="term" value="F:sequence-specific DNA binding"/>
    <property type="evidence" value="ECO:0007669"/>
    <property type="project" value="InterPro"/>
</dbReference>
<protein>
    <recommendedName>
        <fullName evidence="9">GATA-type domain-containing protein</fullName>
    </recommendedName>
</protein>
<evidence type="ECO:0000256" key="1">
    <source>
        <dbReference type="ARBA" id="ARBA00022723"/>
    </source>
</evidence>
<dbReference type="OrthoDB" id="2162994at2759"/>
<gene>
    <name evidence="10" type="ORF">INT47_001245</name>
</gene>
<accession>A0A8H7RP12</accession>
<keyword evidence="1" id="KW-0479">Metal-binding</keyword>
<evidence type="ECO:0000256" key="7">
    <source>
        <dbReference type="SAM" id="MobiDB-lite"/>
    </source>
</evidence>
<dbReference type="SMART" id="SM00401">
    <property type="entry name" value="ZnF_GATA"/>
    <property type="match status" value="1"/>
</dbReference>
<evidence type="ECO:0000313" key="11">
    <source>
        <dbReference type="Proteomes" id="UP000603453"/>
    </source>
</evidence>
<dbReference type="PROSITE" id="PS00344">
    <property type="entry name" value="GATA_ZN_FINGER_1"/>
    <property type="match status" value="1"/>
</dbReference>
<dbReference type="PROSITE" id="PS50114">
    <property type="entry name" value="GATA_ZN_FINGER_2"/>
    <property type="match status" value="1"/>
</dbReference>
<proteinExistence type="predicted"/>
<sequence>MTSCIWALLSVNCLEFIHASAYDNLKGRSLFDLIHPDEVLLAKRDLCKFMDSELLGGSVTRCRLRDYSNNNFIIATPSWIIVDIIMYVATENLVLAFFHRQQDVSACGDHPDSSINQLRSSSLELYGYKNNAAAKSSPHQFLHILDNRTKSVLLSLPDHYPNEMDNGAQIDFFNDRTMPPEVSCFHCVQQAIRTTPSGEKMHRFVIEYGTITFVLTHIKKSLTSSLPSPPLYNVKRSLSAEYQYPKRIQYQYGGKPPPQRKHSAPTKLENLLSPVNKQQQQYHHRNHCQSCGTDSSPEWRRGPTGHKTLCNACGLRYSRSVARQGKIIANQQKQHSMFQSQHSPQSSPSSSSCSSPSSYKMNYQLQNLDYYNDLNQSNRHHKHHISYSVL</sequence>
<dbReference type="InterPro" id="IPR013088">
    <property type="entry name" value="Znf_NHR/GATA"/>
</dbReference>
<feature type="chain" id="PRO_5034213517" description="GATA-type domain-containing protein" evidence="8">
    <location>
        <begin position="20"/>
        <end position="390"/>
    </location>
</feature>
<keyword evidence="3" id="KW-0862">Zinc</keyword>
<feature type="domain" description="GATA-type" evidence="9">
    <location>
        <begin position="288"/>
        <end position="317"/>
    </location>
</feature>
<evidence type="ECO:0000259" key="9">
    <source>
        <dbReference type="PROSITE" id="PS50114"/>
    </source>
</evidence>
<keyword evidence="2 6" id="KW-0863">Zinc-finger</keyword>
<dbReference type="Gene3D" id="3.30.50.10">
    <property type="entry name" value="Erythroid Transcription Factor GATA-1, subunit A"/>
    <property type="match status" value="1"/>
</dbReference>
<dbReference type="AlphaFoldDB" id="A0A8H7RP12"/>
<dbReference type="SUPFAM" id="SSF57716">
    <property type="entry name" value="Glucocorticoid receptor-like (DNA-binding domain)"/>
    <property type="match status" value="1"/>
</dbReference>
<dbReference type="Proteomes" id="UP000603453">
    <property type="component" value="Unassembled WGS sequence"/>
</dbReference>
<dbReference type="InterPro" id="IPR000679">
    <property type="entry name" value="Znf_GATA"/>
</dbReference>
<keyword evidence="4" id="KW-0805">Transcription regulation</keyword>
<feature type="region of interest" description="Disordered" evidence="7">
    <location>
        <begin position="277"/>
        <end position="303"/>
    </location>
</feature>
<name>A0A8H7RP12_9FUNG</name>
<evidence type="ECO:0000256" key="4">
    <source>
        <dbReference type="ARBA" id="ARBA00023015"/>
    </source>
</evidence>
<feature type="signal peptide" evidence="8">
    <location>
        <begin position="1"/>
        <end position="19"/>
    </location>
</feature>
<evidence type="ECO:0000313" key="10">
    <source>
        <dbReference type="EMBL" id="KAG2213975.1"/>
    </source>
</evidence>
<feature type="compositionally biased region" description="Low complexity" evidence="7">
    <location>
        <begin position="339"/>
        <end position="358"/>
    </location>
</feature>
<keyword evidence="11" id="KW-1185">Reference proteome</keyword>
<dbReference type="GO" id="GO:0006355">
    <property type="term" value="P:regulation of DNA-templated transcription"/>
    <property type="evidence" value="ECO:0007669"/>
    <property type="project" value="InterPro"/>
</dbReference>
<evidence type="ECO:0000256" key="2">
    <source>
        <dbReference type="ARBA" id="ARBA00022771"/>
    </source>
</evidence>
<dbReference type="EMBL" id="JAEPRD010000002">
    <property type="protein sequence ID" value="KAG2213975.1"/>
    <property type="molecule type" value="Genomic_DNA"/>
</dbReference>
<dbReference type="Pfam" id="PF00320">
    <property type="entry name" value="GATA"/>
    <property type="match status" value="1"/>
</dbReference>
<keyword evidence="8" id="KW-0732">Signal</keyword>
<dbReference type="CDD" id="cd00202">
    <property type="entry name" value="ZnF_GATA"/>
    <property type="match status" value="1"/>
</dbReference>
<evidence type="ECO:0000256" key="5">
    <source>
        <dbReference type="ARBA" id="ARBA00023163"/>
    </source>
</evidence>
<dbReference type="GO" id="GO:0008270">
    <property type="term" value="F:zinc ion binding"/>
    <property type="evidence" value="ECO:0007669"/>
    <property type="project" value="UniProtKB-KW"/>
</dbReference>
<reference evidence="10" key="1">
    <citation type="submission" date="2020-12" db="EMBL/GenBank/DDBJ databases">
        <title>Metabolic potential, ecology and presence of endohyphal bacteria is reflected in genomic diversity of Mucoromycotina.</title>
        <authorList>
            <person name="Muszewska A."/>
            <person name="Okrasinska A."/>
            <person name="Steczkiewicz K."/>
            <person name="Drgas O."/>
            <person name="Orlowska M."/>
            <person name="Perlinska-Lenart U."/>
            <person name="Aleksandrzak-Piekarczyk T."/>
            <person name="Szatraj K."/>
            <person name="Zielenkiewicz U."/>
            <person name="Pilsyk S."/>
            <person name="Malc E."/>
            <person name="Mieczkowski P."/>
            <person name="Kruszewska J.S."/>
            <person name="Biernat P."/>
            <person name="Pawlowska J."/>
        </authorList>
    </citation>
    <scope>NUCLEOTIDE SEQUENCE</scope>
    <source>
        <strain evidence="10">WA0000017839</strain>
    </source>
</reference>
<feature type="region of interest" description="Disordered" evidence="7">
    <location>
        <begin position="332"/>
        <end position="358"/>
    </location>
</feature>
<comment type="caution">
    <text evidence="10">The sequence shown here is derived from an EMBL/GenBank/DDBJ whole genome shotgun (WGS) entry which is preliminary data.</text>
</comment>
<evidence type="ECO:0000256" key="3">
    <source>
        <dbReference type="ARBA" id="ARBA00022833"/>
    </source>
</evidence>
<dbReference type="PANTHER" id="PTHR47172:SF24">
    <property type="entry name" value="GATA ZINC FINGER DOMAIN-CONTAINING PROTEIN 14-RELATED"/>
    <property type="match status" value="1"/>
</dbReference>
<dbReference type="PANTHER" id="PTHR47172">
    <property type="entry name" value="OS01G0976800 PROTEIN"/>
    <property type="match status" value="1"/>
</dbReference>
<organism evidence="10 11">
    <name type="scientific">Mucor saturninus</name>
    <dbReference type="NCBI Taxonomy" id="64648"/>
    <lineage>
        <taxon>Eukaryota</taxon>
        <taxon>Fungi</taxon>
        <taxon>Fungi incertae sedis</taxon>
        <taxon>Mucoromycota</taxon>
        <taxon>Mucoromycotina</taxon>
        <taxon>Mucoromycetes</taxon>
        <taxon>Mucorales</taxon>
        <taxon>Mucorineae</taxon>
        <taxon>Mucoraceae</taxon>
        <taxon>Mucor</taxon>
    </lineage>
</organism>
<evidence type="ECO:0000256" key="8">
    <source>
        <dbReference type="SAM" id="SignalP"/>
    </source>
</evidence>